<sequence>MAETKSTDGGGRAWSDAEIEQLRALAKGNTPTGLIAVRLGRSGQAIEAKAAELGIPLAPPHRPPASSTADTEQ</sequence>
<evidence type="ECO:0000256" key="1">
    <source>
        <dbReference type="SAM" id="MobiDB-lite"/>
    </source>
</evidence>
<evidence type="ECO:0008006" key="4">
    <source>
        <dbReference type="Google" id="ProtNLM"/>
    </source>
</evidence>
<protein>
    <recommendedName>
        <fullName evidence="4">Transposase</fullName>
    </recommendedName>
</protein>
<dbReference type="Proteomes" id="UP001589890">
    <property type="component" value="Unassembled WGS sequence"/>
</dbReference>
<dbReference type="EMBL" id="JBHLTC010000001">
    <property type="protein sequence ID" value="MFC0622854.1"/>
    <property type="molecule type" value="Genomic_DNA"/>
</dbReference>
<organism evidence="2 3">
    <name type="scientific">Kribbella deserti</name>
    <dbReference type="NCBI Taxonomy" id="1926257"/>
    <lineage>
        <taxon>Bacteria</taxon>
        <taxon>Bacillati</taxon>
        <taxon>Actinomycetota</taxon>
        <taxon>Actinomycetes</taxon>
        <taxon>Propionibacteriales</taxon>
        <taxon>Kribbellaceae</taxon>
        <taxon>Kribbella</taxon>
    </lineage>
</organism>
<keyword evidence="3" id="KW-1185">Reference proteome</keyword>
<gene>
    <name evidence="2" type="ORF">ACFFGN_02205</name>
</gene>
<comment type="caution">
    <text evidence="2">The sequence shown here is derived from an EMBL/GenBank/DDBJ whole genome shotgun (WGS) entry which is preliminary data.</text>
</comment>
<name>A0ABV6QDZ3_9ACTN</name>
<dbReference type="RefSeq" id="WP_380043531.1">
    <property type="nucleotide sequence ID" value="NZ_JBHLTC010000001.1"/>
</dbReference>
<evidence type="ECO:0000313" key="3">
    <source>
        <dbReference type="Proteomes" id="UP001589890"/>
    </source>
</evidence>
<feature type="region of interest" description="Disordered" evidence="1">
    <location>
        <begin position="52"/>
        <end position="73"/>
    </location>
</feature>
<evidence type="ECO:0000313" key="2">
    <source>
        <dbReference type="EMBL" id="MFC0622854.1"/>
    </source>
</evidence>
<proteinExistence type="predicted"/>
<reference evidence="2 3" key="1">
    <citation type="submission" date="2024-09" db="EMBL/GenBank/DDBJ databases">
        <authorList>
            <person name="Sun Q."/>
            <person name="Mori K."/>
        </authorList>
    </citation>
    <scope>NUCLEOTIDE SEQUENCE [LARGE SCALE GENOMIC DNA]</scope>
    <source>
        <strain evidence="2 3">CGMCC 1.15906</strain>
    </source>
</reference>
<accession>A0ABV6QDZ3</accession>